<evidence type="ECO:0000313" key="8">
    <source>
        <dbReference type="EMBL" id="STG53419.1"/>
    </source>
</evidence>
<accession>A0A376MSL5</accession>
<organism evidence="8 9">
    <name type="scientific">Escherichia coli</name>
    <dbReference type="NCBI Taxonomy" id="562"/>
    <lineage>
        <taxon>Bacteria</taxon>
        <taxon>Pseudomonadati</taxon>
        <taxon>Pseudomonadota</taxon>
        <taxon>Gammaproteobacteria</taxon>
        <taxon>Enterobacterales</taxon>
        <taxon>Enterobacteriaceae</taxon>
        <taxon>Escherichia</taxon>
    </lineage>
</organism>
<protein>
    <submittedName>
        <fullName evidence="8">Putative permease</fullName>
    </submittedName>
</protein>
<evidence type="ECO:0000256" key="2">
    <source>
        <dbReference type="ARBA" id="ARBA00008821"/>
    </source>
</evidence>
<dbReference type="GO" id="GO:0042907">
    <property type="term" value="F:xanthine transmembrane transporter activity"/>
    <property type="evidence" value="ECO:0007669"/>
    <property type="project" value="TreeGrafter"/>
</dbReference>
<evidence type="ECO:0000256" key="7">
    <source>
        <dbReference type="SAM" id="Phobius"/>
    </source>
</evidence>
<evidence type="ECO:0000256" key="6">
    <source>
        <dbReference type="ARBA" id="ARBA00023136"/>
    </source>
</evidence>
<dbReference type="EMBL" id="UGAW01000001">
    <property type="protein sequence ID" value="STG53419.1"/>
    <property type="molecule type" value="Genomic_DNA"/>
</dbReference>
<sequence length="207" mass="22720">MVFSLFFATRLWFLLRYFLLFSCRKVACLRSRNMLFLATALACFAQAFCGHRRAIMEGPGGLWWGTILTITLGEASRGTPINDIATSLAVGIALSGVLTMLIGFSGLGHRLARLFTPSVMVLFMLMLGAQLTTIFFKGMLGLPFGIADPNFKIQLPPFALFGRGDVPGTGDDYLSAATFCPLWPAGRYDNRLVVVVLLLSFFAFALR</sequence>
<keyword evidence="3" id="KW-0813">Transport</keyword>
<evidence type="ECO:0000313" key="9">
    <source>
        <dbReference type="Proteomes" id="UP000254817"/>
    </source>
</evidence>
<keyword evidence="6 7" id="KW-0472">Membrane</keyword>
<dbReference type="GO" id="GO:0005886">
    <property type="term" value="C:plasma membrane"/>
    <property type="evidence" value="ECO:0007669"/>
    <property type="project" value="TreeGrafter"/>
</dbReference>
<evidence type="ECO:0000256" key="5">
    <source>
        <dbReference type="ARBA" id="ARBA00022989"/>
    </source>
</evidence>
<feature type="transmembrane region" description="Helical" evidence="7">
    <location>
        <begin position="188"/>
        <end position="206"/>
    </location>
</feature>
<evidence type="ECO:0000256" key="3">
    <source>
        <dbReference type="ARBA" id="ARBA00022448"/>
    </source>
</evidence>
<comment type="similarity">
    <text evidence="2">Belongs to the nucleobase:cation symporter-2 (NCS2) (TC 2.A.40) family.</text>
</comment>
<feature type="transmembrane region" description="Helical" evidence="7">
    <location>
        <begin position="114"/>
        <end position="136"/>
    </location>
</feature>
<dbReference type="PANTHER" id="PTHR42810">
    <property type="entry name" value="PURINE PERMEASE C1399.01C-RELATED"/>
    <property type="match status" value="1"/>
</dbReference>
<dbReference type="Pfam" id="PF00860">
    <property type="entry name" value="Xan_ur_permease"/>
    <property type="match status" value="1"/>
</dbReference>
<gene>
    <name evidence="8" type="primary">ybbY_1</name>
    <name evidence="8" type="ORF">NCTC11112_03959</name>
</gene>
<feature type="transmembrane region" description="Helical" evidence="7">
    <location>
        <begin position="84"/>
        <end position="107"/>
    </location>
</feature>
<feature type="transmembrane region" description="Helical" evidence="7">
    <location>
        <begin position="35"/>
        <end position="55"/>
    </location>
</feature>
<reference evidence="8 9" key="1">
    <citation type="submission" date="2018-06" db="EMBL/GenBank/DDBJ databases">
        <authorList>
            <consortium name="Pathogen Informatics"/>
            <person name="Doyle S."/>
        </authorList>
    </citation>
    <scope>NUCLEOTIDE SEQUENCE [LARGE SCALE GENOMIC DNA]</scope>
    <source>
        <strain evidence="8 9">NCTC11112</strain>
    </source>
</reference>
<proteinExistence type="inferred from homology"/>
<comment type="subcellular location">
    <subcellularLocation>
        <location evidence="1">Membrane</location>
        <topology evidence="1">Multi-pass membrane protein</topology>
    </subcellularLocation>
</comment>
<evidence type="ECO:0000256" key="4">
    <source>
        <dbReference type="ARBA" id="ARBA00022692"/>
    </source>
</evidence>
<name>A0A376MSL5_ECOLX</name>
<evidence type="ECO:0000256" key="1">
    <source>
        <dbReference type="ARBA" id="ARBA00004141"/>
    </source>
</evidence>
<feature type="transmembrane region" description="Helical" evidence="7">
    <location>
        <begin position="6"/>
        <end position="23"/>
    </location>
</feature>
<dbReference type="PANTHER" id="PTHR42810:SF6">
    <property type="entry name" value="PURINE PERMEASE YBBY-RELATED"/>
    <property type="match status" value="1"/>
</dbReference>
<dbReference type="Proteomes" id="UP000254817">
    <property type="component" value="Unassembled WGS sequence"/>
</dbReference>
<dbReference type="InterPro" id="IPR006043">
    <property type="entry name" value="NCS2"/>
</dbReference>
<keyword evidence="4 7" id="KW-0812">Transmembrane</keyword>
<dbReference type="AlphaFoldDB" id="A0A376MSL5"/>
<keyword evidence="5 7" id="KW-1133">Transmembrane helix</keyword>
<dbReference type="NCBIfam" id="NF037981">
    <property type="entry name" value="NCS2_1"/>
    <property type="match status" value="1"/>
</dbReference>